<evidence type="ECO:0000313" key="2">
    <source>
        <dbReference type="EMBL" id="NDY58502.1"/>
    </source>
</evidence>
<name>A0A7K3NQL3_9BACT</name>
<accession>A0A7K3NQL3</accession>
<dbReference type="Gene3D" id="3.40.50.12080">
    <property type="match status" value="2"/>
</dbReference>
<sequence length="308" mass="35628">MKKIVLSQTCQGLVLKQLLLSSDAFKKDFECTFIPNYEIQDGKPGLAPPTALQEAIKTCNVLIYHDIAHYDFPTLLRQMPPGGVAIKIPYITSTIYWPTYEYQNPFWLCPRGTTALIPWPCTVLNELIVSLRDKKKILDAYLETDIPSCLDMDRSCTSQIAYLHSAEAGSIFNIAEFVETHFRDTQLFHLINHPARPVFLELANAIFTHLDMPLLKDFRSDPFATHQIPIHPSIMRHYNLSWCDETTEFQLMDKSFTFSEYVALYIDLYIEKFQYTRFPSLQDQKKKLPGLLKKLTAFFSRRRDTSVP</sequence>
<keyword evidence="3" id="KW-1185">Reference proteome</keyword>
<evidence type="ECO:0000313" key="3">
    <source>
        <dbReference type="Proteomes" id="UP000469724"/>
    </source>
</evidence>
<organism evidence="2 3">
    <name type="scientific">Desulfolutivibrio sulfodismutans</name>
    <dbReference type="NCBI Taxonomy" id="63561"/>
    <lineage>
        <taxon>Bacteria</taxon>
        <taxon>Pseudomonadati</taxon>
        <taxon>Thermodesulfobacteriota</taxon>
        <taxon>Desulfovibrionia</taxon>
        <taxon>Desulfovibrionales</taxon>
        <taxon>Desulfovibrionaceae</taxon>
        <taxon>Desulfolutivibrio</taxon>
    </lineage>
</organism>
<feature type="domain" description="Polysaccharide biosynthesis enzyme WcbI" evidence="1">
    <location>
        <begin position="9"/>
        <end position="213"/>
    </location>
</feature>
<proteinExistence type="predicted"/>
<gene>
    <name evidence="2" type="ORF">G3N56_17345</name>
</gene>
<dbReference type="AlphaFoldDB" id="A0A7K3NQL3"/>
<dbReference type="Proteomes" id="UP000469724">
    <property type="component" value="Unassembled WGS sequence"/>
</dbReference>
<evidence type="ECO:0000259" key="1">
    <source>
        <dbReference type="Pfam" id="PF18588"/>
    </source>
</evidence>
<comment type="caution">
    <text evidence="2">The sequence shown here is derived from an EMBL/GenBank/DDBJ whole genome shotgun (WGS) entry which is preliminary data.</text>
</comment>
<dbReference type="Pfam" id="PF18588">
    <property type="entry name" value="WcbI"/>
    <property type="match status" value="1"/>
</dbReference>
<dbReference type="EMBL" id="JAAGRQ010000108">
    <property type="protein sequence ID" value="NDY58502.1"/>
    <property type="molecule type" value="Genomic_DNA"/>
</dbReference>
<protein>
    <recommendedName>
        <fullName evidence="1">Polysaccharide biosynthesis enzyme WcbI domain-containing protein</fullName>
    </recommendedName>
</protein>
<dbReference type="RefSeq" id="WP_163303574.1">
    <property type="nucleotide sequence ID" value="NZ_JAAGRQ010000108.1"/>
</dbReference>
<reference evidence="2 3" key="1">
    <citation type="submission" date="2020-02" db="EMBL/GenBank/DDBJ databases">
        <title>Comparative genomics of sulfur disproportionating microorganisms.</title>
        <authorList>
            <person name="Ward L.M."/>
            <person name="Bertran E."/>
            <person name="Johnston D.T."/>
        </authorList>
    </citation>
    <scope>NUCLEOTIDE SEQUENCE [LARGE SCALE GENOMIC DNA]</scope>
    <source>
        <strain evidence="2 3">DSM 3696</strain>
    </source>
</reference>
<dbReference type="InterPro" id="IPR041307">
    <property type="entry name" value="WcbI"/>
</dbReference>